<dbReference type="OrthoDB" id="9805307at2"/>
<dbReference type="PANTHER" id="PTHR42796">
    <property type="entry name" value="FUMARYLACETOACETATE HYDROLASE DOMAIN-CONTAINING PROTEIN 2A-RELATED"/>
    <property type="match status" value="1"/>
</dbReference>
<keyword evidence="2" id="KW-0479">Metal-binding</keyword>
<dbReference type="EC" id="4.3.2.3" evidence="4"/>
<dbReference type="InterPro" id="IPR036663">
    <property type="entry name" value="Fumarylacetoacetase_C_sf"/>
</dbReference>
<evidence type="ECO:0000313" key="4">
    <source>
        <dbReference type="EMBL" id="TWU66549.1"/>
    </source>
</evidence>
<evidence type="ECO:0000256" key="2">
    <source>
        <dbReference type="ARBA" id="ARBA00022723"/>
    </source>
</evidence>
<name>A0A5C6FUE6_9PLAN</name>
<keyword evidence="4" id="KW-0456">Lyase</keyword>
<dbReference type="RefSeq" id="WP_146413157.1">
    <property type="nucleotide sequence ID" value="NZ_SJPZ01000001.1"/>
</dbReference>
<dbReference type="EMBL" id="SJPZ01000001">
    <property type="protein sequence ID" value="TWU66549.1"/>
    <property type="molecule type" value="Genomic_DNA"/>
</dbReference>
<dbReference type="Gene3D" id="3.90.850.10">
    <property type="entry name" value="Fumarylacetoacetase-like, C-terminal domain"/>
    <property type="match status" value="1"/>
</dbReference>
<dbReference type="InterPro" id="IPR011234">
    <property type="entry name" value="Fumarylacetoacetase-like_C"/>
</dbReference>
<evidence type="ECO:0000256" key="1">
    <source>
        <dbReference type="ARBA" id="ARBA00010211"/>
    </source>
</evidence>
<dbReference type="FunFam" id="3.90.850.10:FF:000008">
    <property type="entry name" value="FAA hydrolase family protein"/>
    <property type="match status" value="1"/>
</dbReference>
<feature type="domain" description="Fumarylacetoacetase-like C-terminal" evidence="3">
    <location>
        <begin position="62"/>
        <end position="267"/>
    </location>
</feature>
<dbReference type="GO" id="GO:0046872">
    <property type="term" value="F:metal ion binding"/>
    <property type="evidence" value="ECO:0007669"/>
    <property type="project" value="UniProtKB-KW"/>
</dbReference>
<organism evidence="4 5">
    <name type="scientific">Crateriforma conspicua</name>
    <dbReference type="NCBI Taxonomy" id="2527996"/>
    <lineage>
        <taxon>Bacteria</taxon>
        <taxon>Pseudomonadati</taxon>
        <taxon>Planctomycetota</taxon>
        <taxon>Planctomycetia</taxon>
        <taxon>Planctomycetales</taxon>
        <taxon>Planctomycetaceae</taxon>
        <taxon>Crateriforma</taxon>
    </lineage>
</organism>
<sequence length="272" mass="29565">MRITTVPDEQGKLVWAHFDNGRVSRTDLSADMLPNISNMPAPADDWTDAPKVMPPVVSRPEKVICIGLNYRDHAIETGSEIPDTPVVFSKFNTALIGHGDTIRLPAISDQVDYEAELVVVIGREGRHISVDQAMDHVFGYTCGHDVSSRDWQKGRPGGQWLVAKSFDTFGPIGPCIVTADEIDDPHRIAVKMILNGETVQESTTEQLIFDIPALISHLSKFMTLRPGDLIFTGTPPGVGAAKTPPVFLKDGDVCEVQIAGIGSLVNPCRQDG</sequence>
<protein>
    <submittedName>
        <fullName evidence="4">Ureidoglycolate lyase</fullName>
        <ecNumber evidence="4">4.3.2.3</ecNumber>
    </submittedName>
</protein>
<dbReference type="PANTHER" id="PTHR42796:SF4">
    <property type="entry name" value="FUMARYLACETOACETATE HYDROLASE DOMAIN-CONTAINING PROTEIN 2A"/>
    <property type="match status" value="1"/>
</dbReference>
<evidence type="ECO:0000313" key="5">
    <source>
        <dbReference type="Proteomes" id="UP000316476"/>
    </source>
</evidence>
<dbReference type="Pfam" id="PF01557">
    <property type="entry name" value="FAA_hydrolase"/>
    <property type="match status" value="1"/>
</dbReference>
<dbReference type="InterPro" id="IPR051121">
    <property type="entry name" value="FAH"/>
</dbReference>
<gene>
    <name evidence="4" type="ORF">V7x_21160</name>
</gene>
<reference evidence="4 5" key="1">
    <citation type="submission" date="2019-02" db="EMBL/GenBank/DDBJ databases">
        <title>Deep-cultivation of Planctomycetes and their phenomic and genomic characterization uncovers novel biology.</title>
        <authorList>
            <person name="Wiegand S."/>
            <person name="Jogler M."/>
            <person name="Boedeker C."/>
            <person name="Pinto D."/>
            <person name="Vollmers J."/>
            <person name="Rivas-Marin E."/>
            <person name="Kohn T."/>
            <person name="Peeters S.H."/>
            <person name="Heuer A."/>
            <person name="Rast P."/>
            <person name="Oberbeckmann S."/>
            <person name="Bunk B."/>
            <person name="Jeske O."/>
            <person name="Meyerdierks A."/>
            <person name="Storesund J.E."/>
            <person name="Kallscheuer N."/>
            <person name="Luecker S."/>
            <person name="Lage O.M."/>
            <person name="Pohl T."/>
            <person name="Merkel B.J."/>
            <person name="Hornburger P."/>
            <person name="Mueller R.-W."/>
            <person name="Bruemmer F."/>
            <person name="Labrenz M."/>
            <person name="Spormann A.M."/>
            <person name="Op Den Camp H."/>
            <person name="Overmann J."/>
            <person name="Amann R."/>
            <person name="Jetten M.S.M."/>
            <person name="Mascher T."/>
            <person name="Medema M.H."/>
            <person name="Devos D.P."/>
            <person name="Kaster A.-K."/>
            <person name="Ovreas L."/>
            <person name="Rohde M."/>
            <person name="Galperin M.Y."/>
            <person name="Jogler C."/>
        </authorList>
    </citation>
    <scope>NUCLEOTIDE SEQUENCE [LARGE SCALE GENOMIC DNA]</scope>
    <source>
        <strain evidence="4 5">V7</strain>
    </source>
</reference>
<dbReference type="SUPFAM" id="SSF56529">
    <property type="entry name" value="FAH"/>
    <property type="match status" value="1"/>
</dbReference>
<evidence type="ECO:0000259" key="3">
    <source>
        <dbReference type="Pfam" id="PF01557"/>
    </source>
</evidence>
<accession>A0A5C6FUE6</accession>
<dbReference type="AlphaFoldDB" id="A0A5C6FUE6"/>
<dbReference type="Proteomes" id="UP000316476">
    <property type="component" value="Unassembled WGS sequence"/>
</dbReference>
<dbReference type="GO" id="GO:0044281">
    <property type="term" value="P:small molecule metabolic process"/>
    <property type="evidence" value="ECO:0007669"/>
    <property type="project" value="UniProtKB-ARBA"/>
</dbReference>
<comment type="caution">
    <text evidence="4">The sequence shown here is derived from an EMBL/GenBank/DDBJ whole genome shotgun (WGS) entry which is preliminary data.</text>
</comment>
<comment type="similarity">
    <text evidence="1">Belongs to the FAH family.</text>
</comment>
<proteinExistence type="inferred from homology"/>
<dbReference type="GO" id="GO:0050385">
    <property type="term" value="F:ureidoglycolate lyase activity"/>
    <property type="evidence" value="ECO:0007669"/>
    <property type="project" value="UniProtKB-EC"/>
</dbReference>